<dbReference type="EMBL" id="LN714478">
    <property type="protein sequence ID" value="CEL65208.1"/>
    <property type="molecule type" value="Genomic_DNA"/>
</dbReference>
<feature type="region of interest" description="Disordered" evidence="1">
    <location>
        <begin position="455"/>
        <end position="478"/>
    </location>
</feature>
<feature type="compositionally biased region" description="Basic and acidic residues" evidence="1">
    <location>
        <begin position="1144"/>
        <end position="1156"/>
    </location>
</feature>
<sequence>MTSTMAKPEAETETPALEKGRETNEECAPEKESGPRSRKAVRIHNQSAEKTLRTTGDNAPESTPQSTPHASSHPASSALPAALPPSRPFLSASVSSPSPSASQAFSHSQASVGSLARCPGPSHQSGASASPSCLPSATSLAPGPTEACASSEQSSPFLALHLASSESSTVVSPSNTLAAIATSAPKVSPLAPPPHRTASSASASPPAKPGTSPPFRSSPESLQGNESDAFPPLDLSPRSSPSSSSAPQHTRDKRRQMHTRAEHPAPAPGDNRSLSSCTSPSSHPRPSPPLPVDEATRPPTAAGAKRAVCQASPEDPKGAKRVTEGSGAKARAPKPPRPPRLGLQPPASAPLPTLLASQLSAASGPSLQKSLLCSPVAEAASPPANTRKSEEAGGSPSAFPQTASLLEMSADRLARTSPEQRTGKPGENEDKTVDDTKQQFLRQLREHILGAAAAARHSSGLPAAVASSSSSQAGSAVEGALERLAQAVESLFACGGASSETGKGGEERSSLGDKGTRGHAGDDVSPSLHVPRFLPVAHLLQQLLRSRLESPGPAARQVPALSRPIRLLPQPKAPASAVEPHAPPLRQGADGARASAIPEGERKSGLHAPSSSLLQASSETAEGGTGSEGEAGVPGVSPGVTAGTARTSERTLSETTPGGEPHTRPQPPARHGVPPAQVGRAGGRANVNRALSARGETGTLGPSLGNPPTALGHSPSAIQPTEVSSLGRDTSTPHSNHCEHSVAAAPALGPTGVAASKETPPESDPKAHSAQAPVTTPSSAGASGLVHSPLRPVCTAAGHGAKGAAFAGAHAGRKGDAIRGGKKDFAGGEEGDKNPKGRGCCRKGTREEGEGDKRSGRAVGRDSEGEASARERAGQGSGGSTGDSQPRSCGLGEPRPRAGTTEGKKAPRASSRHAAGSGPPASSARPRVPSKPHPKREPPHSHAAAPNSSSVPASEAALPEDGAATPGKGCEVSPHAFPCCRRRLFCMHDLFGLFAGAGGTGAPSGEKPLGDTRLLPSHMDAPAGASLAQAASASSALLQAWSCLASSAERMEGREREAVPGHRSDEAGANRVRDQDTAGGQRPPTTHLRPVSFISLNAGKQEELWRPKLVDLLHAGQSDQGETARQAVAGLSGLSRETKKRRVGEHGAEVDRGDGEELDLDTRCESDSDDWEDDFSAAWLDSDEEMEPPLEQLRADICNALRTFFYFLHEAVEGLRPELLQAYRDHFAFLSSATRVAHLRNYEAILSRLKRRSPCKWSRLSIQMTFAELEAMRELHTHRQSTCKALLGHVALSTLFSPLSPSTLPSDRANCVEACFPFSCFVPSLGPQPSSCTSPVSPFVPCASAASSAELPSNGAAGGHCLTASAECVLSPPSSSRPVFACSSASSLPGEADTLQKSKRQSSVVALKSLAASLNAAAACVSVPGASESETEGSRPPLTAAQATEKVKKELPANTTGPSPVPVSQAESTGPVGQGSLSPEASSVCLETAGLQGEGQKEGAAPSLENLAPSLPQNSGDVR</sequence>
<dbReference type="InParanoid" id="F0VAA6"/>
<feature type="compositionally biased region" description="Low complexity" evidence="1">
    <location>
        <begin position="340"/>
        <end position="368"/>
    </location>
</feature>
<protein>
    <submittedName>
        <fullName evidence="2">Uncharacterized protein</fullName>
    </submittedName>
</protein>
<evidence type="ECO:0000256" key="1">
    <source>
        <dbReference type="SAM" id="MobiDB-lite"/>
    </source>
</evidence>
<feature type="compositionally biased region" description="Low complexity" evidence="1">
    <location>
        <begin position="273"/>
        <end position="282"/>
    </location>
</feature>
<reference evidence="2" key="1">
    <citation type="submission" date="2011-02" db="EMBL/GenBank/DDBJ databases">
        <authorList>
            <person name="Aslett M."/>
        </authorList>
    </citation>
    <scope>NUCLEOTIDE SEQUENCE</scope>
    <source>
        <strain evidence="2">Liverpool</strain>
    </source>
</reference>
<feature type="compositionally biased region" description="Polar residues" evidence="1">
    <location>
        <begin position="44"/>
        <end position="61"/>
    </location>
</feature>
<feature type="region of interest" description="Disordered" evidence="1">
    <location>
        <begin position="809"/>
        <end position="970"/>
    </location>
</feature>
<dbReference type="RefSeq" id="XP_003880628.1">
    <property type="nucleotide sequence ID" value="XM_003880579.1"/>
</dbReference>
<feature type="compositionally biased region" description="Low complexity" evidence="1">
    <location>
        <begin position="88"/>
        <end position="112"/>
    </location>
</feature>
<gene>
    <name evidence="3" type="ORF">BN1204_010640</name>
    <name evidence="2" type="ORF">NCLIV_010640</name>
</gene>
<evidence type="ECO:0000313" key="4">
    <source>
        <dbReference type="Proteomes" id="UP000007494"/>
    </source>
</evidence>
<dbReference type="EMBL" id="FR823384">
    <property type="protein sequence ID" value="CBZ50595.1"/>
    <property type="molecule type" value="Genomic_DNA"/>
</dbReference>
<feature type="compositionally biased region" description="Polar residues" evidence="1">
    <location>
        <begin position="716"/>
        <end position="735"/>
    </location>
</feature>
<feature type="compositionally biased region" description="Polar residues" evidence="1">
    <location>
        <begin position="122"/>
        <end position="139"/>
    </location>
</feature>
<feature type="region of interest" description="Disordered" evidence="1">
    <location>
        <begin position="1449"/>
        <end position="1519"/>
    </location>
</feature>
<proteinExistence type="predicted"/>
<dbReference type="OMA" id="RQSTCKA"/>
<reference evidence="2" key="2">
    <citation type="submission" date="2011-03" db="EMBL/GenBank/DDBJ databases">
        <title>Comparative genomics and transcriptomics of Neospora caninum and Toxoplasma gondii.</title>
        <authorList>
            <person name="Reid A.J."/>
            <person name="Sohal A."/>
            <person name="Harris D."/>
            <person name="Quail M."/>
            <person name="Sanders M."/>
            <person name="Berriman M."/>
            <person name="Wastling J.M."/>
            <person name="Pain A."/>
        </authorList>
    </citation>
    <scope>NUCLEOTIDE SEQUENCE</scope>
    <source>
        <strain evidence="2">Liverpool</strain>
    </source>
</reference>
<feature type="compositionally biased region" description="Polar residues" evidence="1">
    <location>
        <begin position="772"/>
        <end position="781"/>
    </location>
</feature>
<reference evidence="3" key="4">
    <citation type="journal article" date="2015" name="PLoS ONE">
        <title>Comprehensive Evaluation of Toxoplasma gondii VEG and Neospora caninum LIV Genomes with Tachyzoite Stage Transcriptome and Proteome Defines Novel Transcript Features.</title>
        <authorList>
            <person name="Ramaprasad A."/>
            <person name="Mourier T."/>
            <person name="Naeem R."/>
            <person name="Malas T.B."/>
            <person name="Moussa E."/>
            <person name="Panigrahi A."/>
            <person name="Vermont S.J."/>
            <person name="Otto T.D."/>
            <person name="Wastling J."/>
            <person name="Pain A."/>
        </authorList>
    </citation>
    <scope>NUCLEOTIDE SEQUENCE</scope>
    <source>
        <strain evidence="3">Liverpool</strain>
    </source>
</reference>
<reference evidence="4" key="3">
    <citation type="journal article" date="2012" name="PLoS Pathog.">
        <title>Comparative genomics of the apicomplexan parasites Toxoplasma gondii and Neospora caninum: Coccidia differing in host range and transmission strategy.</title>
        <authorList>
            <person name="Reid A.J."/>
            <person name="Vermont S.J."/>
            <person name="Cotton J.A."/>
            <person name="Harris D."/>
            <person name="Hill-Cawthorne G.A."/>
            <person name="Konen-Waisman S."/>
            <person name="Latham S.M."/>
            <person name="Mourier T."/>
            <person name="Norton R."/>
            <person name="Quail M.A."/>
            <person name="Sanders M."/>
            <person name="Shanmugam D."/>
            <person name="Sohal A."/>
            <person name="Wasmuth J.D."/>
            <person name="Brunk B."/>
            <person name="Grigg M.E."/>
            <person name="Howard J.C."/>
            <person name="Parkinson J."/>
            <person name="Roos D.S."/>
            <person name="Trees A.J."/>
            <person name="Berriman M."/>
            <person name="Pain A."/>
            <person name="Wastling J.M."/>
        </authorList>
    </citation>
    <scope>NUCLEOTIDE SEQUENCE [LARGE SCALE GENOMIC DNA]</scope>
    <source>
        <strain evidence="4">Liverpool</strain>
    </source>
</reference>
<feature type="region of interest" description="Disordered" evidence="1">
    <location>
        <begin position="1118"/>
        <end position="1156"/>
    </location>
</feature>
<feature type="compositionally biased region" description="Basic and acidic residues" evidence="1">
    <location>
        <begin position="421"/>
        <end position="437"/>
    </location>
</feature>
<feature type="compositionally biased region" description="Low complexity" evidence="1">
    <location>
        <begin position="196"/>
        <end position="205"/>
    </location>
</feature>
<organism evidence="2 4">
    <name type="scientific">Neospora caninum (strain Liverpool)</name>
    <dbReference type="NCBI Taxonomy" id="572307"/>
    <lineage>
        <taxon>Eukaryota</taxon>
        <taxon>Sar</taxon>
        <taxon>Alveolata</taxon>
        <taxon>Apicomplexa</taxon>
        <taxon>Conoidasida</taxon>
        <taxon>Coccidia</taxon>
        <taxon>Eucoccidiorida</taxon>
        <taxon>Eimeriorina</taxon>
        <taxon>Sarcocystidae</taxon>
        <taxon>Neospora</taxon>
    </lineage>
</organism>
<feature type="region of interest" description="Disordered" evidence="1">
    <location>
        <begin position="185"/>
        <end position="437"/>
    </location>
</feature>
<feature type="compositionally biased region" description="Low complexity" evidence="1">
    <location>
        <begin position="941"/>
        <end position="957"/>
    </location>
</feature>
<dbReference type="Proteomes" id="UP000007494">
    <property type="component" value="Chromosome IV"/>
</dbReference>
<feature type="compositionally biased region" description="Basic and acidic residues" evidence="1">
    <location>
        <begin position="503"/>
        <end position="522"/>
    </location>
</feature>
<feature type="region of interest" description="Disordered" evidence="1">
    <location>
        <begin position="549"/>
        <end position="786"/>
    </location>
</feature>
<evidence type="ECO:0000313" key="3">
    <source>
        <dbReference type="EMBL" id="CEL65208.1"/>
    </source>
</evidence>
<dbReference type="OrthoDB" id="10428361at2759"/>
<feature type="compositionally biased region" description="Basic and acidic residues" evidence="1">
    <location>
        <begin position="1051"/>
        <end position="1076"/>
    </location>
</feature>
<feature type="compositionally biased region" description="Low complexity" evidence="1">
    <location>
        <begin position="458"/>
        <end position="478"/>
    </location>
</feature>
<feature type="compositionally biased region" description="Basic and acidic residues" evidence="1">
    <location>
        <begin position="844"/>
        <end position="873"/>
    </location>
</feature>
<name>F0VAA6_NEOCL</name>
<feature type="compositionally biased region" description="Low complexity" evidence="1">
    <location>
        <begin position="912"/>
        <end position="927"/>
    </location>
</feature>
<dbReference type="GeneID" id="13441628"/>
<feature type="compositionally biased region" description="Low complexity" evidence="1">
    <location>
        <begin position="231"/>
        <end position="247"/>
    </location>
</feature>
<dbReference type="eggNOG" id="ENOG502QYHI">
    <property type="taxonomic scope" value="Eukaryota"/>
</dbReference>
<feature type="compositionally biased region" description="Basic and acidic residues" evidence="1">
    <location>
        <begin position="813"/>
        <end position="835"/>
    </location>
</feature>
<feature type="compositionally biased region" description="Basic and acidic residues" evidence="1">
    <location>
        <begin position="16"/>
        <end position="35"/>
    </location>
</feature>
<dbReference type="VEuPathDB" id="ToxoDB:NCLIV_010640"/>
<feature type="compositionally biased region" description="Basic and acidic residues" evidence="1">
    <location>
        <begin position="314"/>
        <end position="323"/>
    </location>
</feature>
<feature type="compositionally biased region" description="Low complexity" evidence="1">
    <location>
        <begin position="62"/>
        <end position="81"/>
    </location>
</feature>
<evidence type="ECO:0000313" key="2">
    <source>
        <dbReference type="EMBL" id="CBZ50595.1"/>
    </source>
</evidence>
<accession>F0VAA6</accession>
<keyword evidence="4" id="KW-1185">Reference proteome</keyword>
<feature type="region of interest" description="Disordered" evidence="1">
    <location>
        <begin position="1051"/>
        <end position="1088"/>
    </location>
</feature>
<feature type="region of interest" description="Disordered" evidence="1">
    <location>
        <begin position="495"/>
        <end position="529"/>
    </location>
</feature>
<feature type="region of interest" description="Disordered" evidence="1">
    <location>
        <begin position="1"/>
        <end position="155"/>
    </location>
</feature>